<dbReference type="Pfam" id="PF02464">
    <property type="entry name" value="CinA"/>
    <property type="match status" value="1"/>
</dbReference>
<dbReference type="AlphaFoldDB" id="A0A165MA15"/>
<protein>
    <recommendedName>
        <fullName evidence="2">CinA C-terminal domain-containing protein</fullName>
    </recommendedName>
</protein>
<organism evidence="3 4">
    <name type="scientific">Exidia glandulosa HHB12029</name>
    <dbReference type="NCBI Taxonomy" id="1314781"/>
    <lineage>
        <taxon>Eukaryota</taxon>
        <taxon>Fungi</taxon>
        <taxon>Dikarya</taxon>
        <taxon>Basidiomycota</taxon>
        <taxon>Agaricomycotina</taxon>
        <taxon>Agaricomycetes</taxon>
        <taxon>Auriculariales</taxon>
        <taxon>Exidiaceae</taxon>
        <taxon>Exidia</taxon>
    </lineage>
</organism>
<keyword evidence="4" id="KW-1185">Reference proteome</keyword>
<feature type="region of interest" description="Disordered" evidence="1">
    <location>
        <begin position="160"/>
        <end position="182"/>
    </location>
</feature>
<dbReference type="EMBL" id="KV425913">
    <property type="protein sequence ID" value="KZV98972.1"/>
    <property type="molecule type" value="Genomic_DNA"/>
</dbReference>
<dbReference type="OrthoDB" id="3218144at2759"/>
<dbReference type="STRING" id="1314781.A0A165MA15"/>
<feature type="domain" description="CinA C-terminal" evidence="2">
    <location>
        <begin position="5"/>
        <end position="91"/>
    </location>
</feature>
<accession>A0A165MA15</accession>
<evidence type="ECO:0000313" key="4">
    <source>
        <dbReference type="Proteomes" id="UP000077266"/>
    </source>
</evidence>
<dbReference type="Proteomes" id="UP000077266">
    <property type="component" value="Unassembled WGS sequence"/>
</dbReference>
<dbReference type="InParanoid" id="A0A165MA15"/>
<feature type="compositionally biased region" description="Basic and acidic residues" evidence="1">
    <location>
        <begin position="204"/>
        <end position="223"/>
    </location>
</feature>
<dbReference type="InterPro" id="IPR008136">
    <property type="entry name" value="CinA_C"/>
</dbReference>
<dbReference type="SUPFAM" id="SSF142433">
    <property type="entry name" value="CinA-like"/>
    <property type="match status" value="1"/>
</dbReference>
<evidence type="ECO:0000313" key="3">
    <source>
        <dbReference type="EMBL" id="KZV98972.1"/>
    </source>
</evidence>
<evidence type="ECO:0000256" key="1">
    <source>
        <dbReference type="SAM" id="MobiDB-lite"/>
    </source>
</evidence>
<feature type="region of interest" description="Disordered" evidence="1">
    <location>
        <begin position="204"/>
        <end position="274"/>
    </location>
</feature>
<gene>
    <name evidence="3" type="ORF">EXIGLDRAFT_831756</name>
</gene>
<sequence>MPSVVTQVLNGLERLSLPIVTAESCTAGALASALTSKPAAPSLCLGGITSYSPLFKHAILDVPASIISADGPGEVSSECARAMAEGVLKRSGLLEVDAEREFKRGVLRERAQGIGISTTGYLDKLPDGQPRSKAGEVWIGCHWIYNGTCGTRVEKLNVANVRGRPPPEAANVDQSDADRNERKETVVARALDMLVEIVEELERRGHAESGEHQDSKQEVEAAEKQVNVVQDAEARAGQGDGLATKSSSMGTGIKRKSSELDDASTGRASKRHDS</sequence>
<proteinExistence type="predicted"/>
<dbReference type="InterPro" id="IPR036653">
    <property type="entry name" value="CinA-like_C"/>
</dbReference>
<dbReference type="Gene3D" id="3.90.950.20">
    <property type="entry name" value="CinA-like"/>
    <property type="match status" value="1"/>
</dbReference>
<evidence type="ECO:0000259" key="2">
    <source>
        <dbReference type="Pfam" id="PF02464"/>
    </source>
</evidence>
<name>A0A165MA15_EXIGL</name>
<reference evidence="3 4" key="1">
    <citation type="journal article" date="2016" name="Mol. Biol. Evol.">
        <title>Comparative Genomics of Early-Diverging Mushroom-Forming Fungi Provides Insights into the Origins of Lignocellulose Decay Capabilities.</title>
        <authorList>
            <person name="Nagy L.G."/>
            <person name="Riley R."/>
            <person name="Tritt A."/>
            <person name="Adam C."/>
            <person name="Daum C."/>
            <person name="Floudas D."/>
            <person name="Sun H."/>
            <person name="Yadav J.S."/>
            <person name="Pangilinan J."/>
            <person name="Larsson K.H."/>
            <person name="Matsuura K."/>
            <person name="Barry K."/>
            <person name="Labutti K."/>
            <person name="Kuo R."/>
            <person name="Ohm R.A."/>
            <person name="Bhattacharya S.S."/>
            <person name="Shirouzu T."/>
            <person name="Yoshinaga Y."/>
            <person name="Martin F.M."/>
            <person name="Grigoriev I.V."/>
            <person name="Hibbett D.S."/>
        </authorList>
    </citation>
    <scope>NUCLEOTIDE SEQUENCE [LARGE SCALE GENOMIC DNA]</scope>
    <source>
        <strain evidence="3 4">HHB12029</strain>
    </source>
</reference>